<proteinExistence type="predicted"/>
<comment type="caution">
    <text evidence="1">The sequence shown here is derived from an EMBL/GenBank/DDBJ whole genome shotgun (WGS) entry which is preliminary data.</text>
</comment>
<accession>A0A3S5B3L6</accession>
<name>A0A3S5B3L6_9PLAT</name>
<dbReference type="EMBL" id="CAAALY010261284">
    <property type="protein sequence ID" value="VEL39444.1"/>
    <property type="molecule type" value="Genomic_DNA"/>
</dbReference>
<protein>
    <submittedName>
        <fullName evidence="1">Uncharacterized protein</fullName>
    </submittedName>
</protein>
<dbReference type="AlphaFoldDB" id="A0A3S5B3L6"/>
<reference evidence="1" key="1">
    <citation type="submission" date="2018-11" db="EMBL/GenBank/DDBJ databases">
        <authorList>
            <consortium name="Pathogen Informatics"/>
        </authorList>
    </citation>
    <scope>NUCLEOTIDE SEQUENCE</scope>
</reference>
<sequence>MLFEQTVDAYLRSHVASQEDFKCILGITPNFRDGLLIGLPSSLTAMPPKLNWFIRNGHHSSLPTAPSSLFIHRDPFSAS</sequence>
<dbReference type="Proteomes" id="UP000784294">
    <property type="component" value="Unassembled WGS sequence"/>
</dbReference>
<organism evidence="1 2">
    <name type="scientific">Protopolystoma xenopodis</name>
    <dbReference type="NCBI Taxonomy" id="117903"/>
    <lineage>
        <taxon>Eukaryota</taxon>
        <taxon>Metazoa</taxon>
        <taxon>Spiralia</taxon>
        <taxon>Lophotrochozoa</taxon>
        <taxon>Platyhelminthes</taxon>
        <taxon>Monogenea</taxon>
        <taxon>Polyopisthocotylea</taxon>
        <taxon>Polystomatidea</taxon>
        <taxon>Polystomatidae</taxon>
        <taxon>Protopolystoma</taxon>
    </lineage>
</organism>
<gene>
    <name evidence="1" type="ORF">PXEA_LOCUS32884</name>
</gene>
<evidence type="ECO:0000313" key="1">
    <source>
        <dbReference type="EMBL" id="VEL39444.1"/>
    </source>
</evidence>
<evidence type="ECO:0000313" key="2">
    <source>
        <dbReference type="Proteomes" id="UP000784294"/>
    </source>
</evidence>
<keyword evidence="2" id="KW-1185">Reference proteome</keyword>